<name>A0ABR0WDJ7_REHGL</name>
<dbReference type="SUPFAM" id="SSF56003">
    <property type="entry name" value="Molybdenum cofactor-binding domain"/>
    <property type="match status" value="1"/>
</dbReference>
<reference evidence="3 4" key="1">
    <citation type="journal article" date="2021" name="Comput. Struct. Biotechnol. J.">
        <title>De novo genome assembly of the potent medicinal plant Rehmannia glutinosa using nanopore technology.</title>
        <authorList>
            <person name="Ma L."/>
            <person name="Dong C."/>
            <person name="Song C."/>
            <person name="Wang X."/>
            <person name="Zheng X."/>
            <person name="Niu Y."/>
            <person name="Chen S."/>
            <person name="Feng W."/>
        </authorList>
    </citation>
    <scope>NUCLEOTIDE SEQUENCE [LARGE SCALE GENOMIC DNA]</scope>
    <source>
        <strain evidence="3">DH-2019</strain>
    </source>
</reference>
<proteinExistence type="predicted"/>
<accession>A0ABR0WDJ7</accession>
<sequence length="323" mass="35609">MRAPGEVQASYIAEAILERVAAELSMEVDAVKNINFHTYESLSLFYAQAAGDLIEYTLPSVWDKVTKSSGFMQKIEMIENFNRSNIWRKRGISRVPIVFQVSVDPTPGKVSILWDGSIVVEVGGIEMGQGLWTKVKQVCAFALSSIECDGTEDLVENVRVVQADTLSIVQGGFTSGSTTSEASCAAVRLCCNVLVERLTPLKEKLREEMGSVKWNDLILQAHNHSINLAAHSYFVPESSSVSYLNYGGAVSELVVNLHCFWQYQFTVQQEQPLSKLETAQVLGAVEGTDSAFRLDVPATLPVVKRLCGLNSVEMYLRSLLSRS</sequence>
<dbReference type="InterPro" id="IPR037165">
    <property type="entry name" value="AldOxase/xan_DH_Mopterin-bd_sf"/>
</dbReference>
<comment type="caution">
    <text evidence="3">The sequence shown here is derived from an EMBL/GenBank/DDBJ whole genome shotgun (WGS) entry which is preliminary data.</text>
</comment>
<dbReference type="PANTHER" id="PTHR11908:SF132">
    <property type="entry name" value="ALDEHYDE OXIDASE 1-RELATED"/>
    <property type="match status" value="1"/>
</dbReference>
<gene>
    <name evidence="3" type="ORF">DH2020_020974</name>
</gene>
<dbReference type="EMBL" id="JABTTQ020000012">
    <property type="protein sequence ID" value="KAK6144154.1"/>
    <property type="molecule type" value="Genomic_DNA"/>
</dbReference>
<keyword evidence="1" id="KW-0500">Molybdenum</keyword>
<evidence type="ECO:0000313" key="3">
    <source>
        <dbReference type="EMBL" id="KAK6144154.1"/>
    </source>
</evidence>
<dbReference type="Pfam" id="PF20256">
    <property type="entry name" value="MoCoBD_2"/>
    <property type="match status" value="1"/>
</dbReference>
<organism evidence="3 4">
    <name type="scientific">Rehmannia glutinosa</name>
    <name type="common">Chinese foxglove</name>
    <dbReference type="NCBI Taxonomy" id="99300"/>
    <lineage>
        <taxon>Eukaryota</taxon>
        <taxon>Viridiplantae</taxon>
        <taxon>Streptophyta</taxon>
        <taxon>Embryophyta</taxon>
        <taxon>Tracheophyta</taxon>
        <taxon>Spermatophyta</taxon>
        <taxon>Magnoliopsida</taxon>
        <taxon>eudicotyledons</taxon>
        <taxon>Gunneridae</taxon>
        <taxon>Pentapetalae</taxon>
        <taxon>asterids</taxon>
        <taxon>lamiids</taxon>
        <taxon>Lamiales</taxon>
        <taxon>Orobanchaceae</taxon>
        <taxon>Rehmannieae</taxon>
        <taxon>Rehmannia</taxon>
    </lineage>
</organism>
<dbReference type="PANTHER" id="PTHR11908">
    <property type="entry name" value="XANTHINE DEHYDROGENASE"/>
    <property type="match status" value="1"/>
</dbReference>
<dbReference type="Proteomes" id="UP001318860">
    <property type="component" value="Unassembled WGS sequence"/>
</dbReference>
<feature type="domain" description="Aldehyde oxidase/xanthine dehydrogenase second molybdopterin binding" evidence="2">
    <location>
        <begin position="65"/>
        <end position="256"/>
    </location>
</feature>
<evidence type="ECO:0000313" key="4">
    <source>
        <dbReference type="Proteomes" id="UP001318860"/>
    </source>
</evidence>
<dbReference type="InterPro" id="IPR016208">
    <property type="entry name" value="Ald_Oxase/xanthine_DH-like"/>
</dbReference>
<evidence type="ECO:0000259" key="2">
    <source>
        <dbReference type="Pfam" id="PF20256"/>
    </source>
</evidence>
<protein>
    <recommendedName>
        <fullName evidence="2">Aldehyde oxidase/xanthine dehydrogenase second molybdopterin binding domain-containing protein</fullName>
    </recommendedName>
</protein>
<dbReference type="InterPro" id="IPR046867">
    <property type="entry name" value="AldOxase/xan_DH_MoCoBD2"/>
</dbReference>
<keyword evidence="4" id="KW-1185">Reference proteome</keyword>
<evidence type="ECO:0000256" key="1">
    <source>
        <dbReference type="ARBA" id="ARBA00022505"/>
    </source>
</evidence>
<dbReference type="Gene3D" id="3.30.365.10">
    <property type="entry name" value="Aldehyde oxidase/xanthine dehydrogenase, molybdopterin binding domain"/>
    <property type="match status" value="3"/>
</dbReference>